<dbReference type="GO" id="GO:1901264">
    <property type="term" value="P:carbohydrate derivative transport"/>
    <property type="evidence" value="ECO:0007669"/>
    <property type="project" value="TreeGrafter"/>
</dbReference>
<keyword evidence="3 8" id="KW-1003">Cell membrane</keyword>
<dbReference type="InterPro" id="IPR003352">
    <property type="entry name" value="PTS_EIIC"/>
</dbReference>
<keyword evidence="5 9" id="KW-0812">Transmembrane</keyword>
<dbReference type="InterPro" id="IPR051088">
    <property type="entry name" value="PTS_Sugar-EIIC/EIIB"/>
</dbReference>
<keyword evidence="4 8" id="KW-0762">Sugar transport</keyword>
<dbReference type="EMBL" id="AZEC01000001">
    <property type="protein sequence ID" value="KRL14700.1"/>
    <property type="molecule type" value="Genomic_DNA"/>
</dbReference>
<evidence type="ECO:0000256" key="2">
    <source>
        <dbReference type="ARBA" id="ARBA00022448"/>
    </source>
</evidence>
<organism evidence="11 12">
    <name type="scientific">Schleiferilactobacillus perolens DSM 12744</name>
    <dbReference type="NCBI Taxonomy" id="1423792"/>
    <lineage>
        <taxon>Bacteria</taxon>
        <taxon>Bacillati</taxon>
        <taxon>Bacillota</taxon>
        <taxon>Bacilli</taxon>
        <taxon>Lactobacillales</taxon>
        <taxon>Lactobacillaceae</taxon>
        <taxon>Schleiferilactobacillus</taxon>
    </lineage>
</organism>
<evidence type="ECO:0000313" key="12">
    <source>
        <dbReference type="Proteomes" id="UP000051330"/>
    </source>
</evidence>
<dbReference type="GO" id="GO:0005886">
    <property type="term" value="C:plasma membrane"/>
    <property type="evidence" value="ECO:0007669"/>
    <property type="project" value="UniProtKB-SubCell"/>
</dbReference>
<feature type="transmembrane region" description="Helical" evidence="9">
    <location>
        <begin position="146"/>
        <end position="167"/>
    </location>
</feature>
<feature type="transmembrane region" description="Helical" evidence="9">
    <location>
        <begin position="105"/>
        <end position="126"/>
    </location>
</feature>
<protein>
    <recommendedName>
        <fullName evidence="8">Permease IIC component</fullName>
    </recommendedName>
</protein>
<dbReference type="OrthoDB" id="1550290at2"/>
<dbReference type="InterPro" id="IPR004501">
    <property type="entry name" value="PTS_EIIC_3"/>
</dbReference>
<feature type="transmembrane region" description="Helical" evidence="9">
    <location>
        <begin position="258"/>
        <end position="276"/>
    </location>
</feature>
<proteinExistence type="predicted"/>
<dbReference type="AlphaFoldDB" id="A0A0R1N412"/>
<evidence type="ECO:0000256" key="9">
    <source>
        <dbReference type="SAM" id="Phobius"/>
    </source>
</evidence>
<feature type="transmembrane region" description="Helical" evidence="9">
    <location>
        <begin position="296"/>
        <end position="315"/>
    </location>
</feature>
<dbReference type="PANTHER" id="PTHR33989:SF10">
    <property type="entry name" value="PERMEASE IIC COMPONENT"/>
    <property type="match status" value="1"/>
</dbReference>
<keyword evidence="7 8" id="KW-0472">Membrane</keyword>
<keyword evidence="12" id="KW-1185">Reference proteome</keyword>
<comment type="caution">
    <text evidence="11">The sequence shown here is derived from an EMBL/GenBank/DDBJ whole genome shotgun (WGS) entry which is preliminary data.</text>
</comment>
<dbReference type="PIRSF" id="PIRSF006351">
    <property type="entry name" value="PTS_EIIC-Cellobiose"/>
    <property type="match status" value="1"/>
</dbReference>
<keyword evidence="2 8" id="KW-0813">Transport</keyword>
<evidence type="ECO:0000256" key="8">
    <source>
        <dbReference type="PIRNR" id="PIRNR006351"/>
    </source>
</evidence>
<dbReference type="Proteomes" id="UP000051330">
    <property type="component" value="Unassembled WGS sequence"/>
</dbReference>
<feature type="transmembrane region" description="Helical" evidence="9">
    <location>
        <begin position="31"/>
        <end position="52"/>
    </location>
</feature>
<feature type="transmembrane region" description="Helical" evidence="9">
    <location>
        <begin position="188"/>
        <end position="209"/>
    </location>
</feature>
<comment type="function">
    <text evidence="8">The phosphoenolpyruvate-dependent sugar phosphotransferase system (PTS), a major carbohydrate active -transport system, catalyzes the phosphorylation of incoming sugar substrates concomitant with their translocation across the cell membrane.</text>
</comment>
<evidence type="ECO:0000256" key="4">
    <source>
        <dbReference type="ARBA" id="ARBA00022597"/>
    </source>
</evidence>
<evidence type="ECO:0000259" key="10">
    <source>
        <dbReference type="PROSITE" id="PS51105"/>
    </source>
</evidence>
<accession>A0A0R1N412</accession>
<dbReference type="PANTHER" id="PTHR33989">
    <property type="match status" value="1"/>
</dbReference>
<evidence type="ECO:0000256" key="3">
    <source>
        <dbReference type="ARBA" id="ARBA00022475"/>
    </source>
</evidence>
<evidence type="ECO:0000256" key="6">
    <source>
        <dbReference type="ARBA" id="ARBA00022989"/>
    </source>
</evidence>
<dbReference type="NCBIfam" id="TIGR00410">
    <property type="entry name" value="lacE"/>
    <property type="match status" value="1"/>
</dbReference>
<feature type="transmembrane region" description="Helical" evidence="9">
    <location>
        <begin position="72"/>
        <end position="93"/>
    </location>
</feature>
<name>A0A0R1N412_9LACO</name>
<evidence type="ECO:0000256" key="7">
    <source>
        <dbReference type="ARBA" id="ARBA00023136"/>
    </source>
</evidence>
<feature type="domain" description="PTS EIIC type-3" evidence="10">
    <location>
        <begin position="8"/>
        <end position="422"/>
    </location>
</feature>
<reference evidence="11 12" key="1">
    <citation type="journal article" date="2015" name="Genome Announc.">
        <title>Expanding the biotechnology potential of lactobacilli through comparative genomics of 213 strains and associated genera.</title>
        <authorList>
            <person name="Sun Z."/>
            <person name="Harris H.M."/>
            <person name="McCann A."/>
            <person name="Guo C."/>
            <person name="Argimon S."/>
            <person name="Zhang W."/>
            <person name="Yang X."/>
            <person name="Jeffery I.B."/>
            <person name="Cooney J.C."/>
            <person name="Kagawa T.F."/>
            <person name="Liu W."/>
            <person name="Song Y."/>
            <person name="Salvetti E."/>
            <person name="Wrobel A."/>
            <person name="Rasinkangas P."/>
            <person name="Parkhill J."/>
            <person name="Rea M.C."/>
            <person name="O'Sullivan O."/>
            <person name="Ritari J."/>
            <person name="Douillard F.P."/>
            <person name="Paul Ross R."/>
            <person name="Yang R."/>
            <person name="Briner A.E."/>
            <person name="Felis G.E."/>
            <person name="de Vos W.M."/>
            <person name="Barrangou R."/>
            <person name="Klaenhammer T.R."/>
            <person name="Caufield P.W."/>
            <person name="Cui Y."/>
            <person name="Zhang H."/>
            <person name="O'Toole P.W."/>
        </authorList>
    </citation>
    <scope>NUCLEOTIDE SEQUENCE [LARGE SCALE GENOMIC DNA]</scope>
    <source>
        <strain evidence="11 12">DSM 12744</strain>
    </source>
</reference>
<feature type="transmembrane region" description="Helical" evidence="9">
    <location>
        <begin position="402"/>
        <end position="422"/>
    </location>
</feature>
<feature type="transmembrane region" description="Helical" evidence="9">
    <location>
        <begin position="352"/>
        <end position="377"/>
    </location>
</feature>
<dbReference type="Pfam" id="PF02378">
    <property type="entry name" value="PTS_EIIC"/>
    <property type="match status" value="1"/>
</dbReference>
<dbReference type="InterPro" id="IPR004796">
    <property type="entry name" value="PTS_IIC_cello"/>
</dbReference>
<evidence type="ECO:0000256" key="5">
    <source>
        <dbReference type="ARBA" id="ARBA00022692"/>
    </source>
</evidence>
<evidence type="ECO:0000256" key="1">
    <source>
        <dbReference type="ARBA" id="ARBA00004651"/>
    </source>
</evidence>
<dbReference type="STRING" id="1423792.FD09_GL000357"/>
<dbReference type="PATRIC" id="fig|1423792.3.peg.359"/>
<feature type="transmembrane region" description="Helical" evidence="9">
    <location>
        <begin position="229"/>
        <end position="251"/>
    </location>
</feature>
<dbReference type="GO" id="GO:0009401">
    <property type="term" value="P:phosphoenolpyruvate-dependent sugar phosphotransferase system"/>
    <property type="evidence" value="ECO:0007669"/>
    <property type="project" value="InterPro"/>
</dbReference>
<comment type="subcellular location">
    <subcellularLocation>
        <location evidence="1">Cell membrane</location>
        <topology evidence="1">Multi-pass membrane protein</topology>
    </subcellularLocation>
</comment>
<sequence length="433" mass="46802">MDAQNSPMVNKMLSVANKISTQKHMMAIRDAFIALMPATIIASFWMLVNNLLLSPTNGLFKSVKWLTDLSAIGNQIYNATLGILAILVAFTIGEKLAENYQDDSPMFGGVFGVICFFIMLPAQLQIATVDGKMVIVPTIFSQTQVSATGMFLAIIASIIGVTLLCKFNQNAHLRIKMPDAVPPAIAKSFNVLIPAFLVSTIFGALEFAIETGLHTNAPDLIVKFFQAPLVGSFQSIFVILFYVFLSNFLWAFGLHGPFILGGISGPVLTAAIQQNMDALKAGKALPNIVTQPFLDIYGWMGGGGVMMCLVIAILIGSRREDYRTIAKVGLVPAFFNVSEPIQFGLPVVFNPILGIPLIIAPVVTVAIGYGLTAIGWVSRTSVIIPWTTPPIISGYLATNGDIRAAIIQVFLLAIGTLIYLPFVRFANRQKIVD</sequence>
<dbReference type="RefSeq" id="WP_057817624.1">
    <property type="nucleotide sequence ID" value="NZ_AZEC01000001.1"/>
</dbReference>
<dbReference type="GO" id="GO:0008982">
    <property type="term" value="F:protein-N(PI)-phosphohistidine-sugar phosphotransferase activity"/>
    <property type="evidence" value="ECO:0007669"/>
    <property type="project" value="UniProtKB-UniRule"/>
</dbReference>
<evidence type="ECO:0000313" key="11">
    <source>
        <dbReference type="EMBL" id="KRL14700.1"/>
    </source>
</evidence>
<keyword evidence="6 9" id="KW-1133">Transmembrane helix</keyword>
<gene>
    <name evidence="11" type="ORF">FD09_GL000357</name>
</gene>
<dbReference type="PROSITE" id="PS51105">
    <property type="entry name" value="PTS_EIIC_TYPE_3"/>
    <property type="match status" value="1"/>
</dbReference>